<name>A0A1N7LAB5_9FLAO</name>
<organism evidence="1 2">
    <name type="scientific">Chryseobacterium gambrini</name>
    <dbReference type="NCBI Taxonomy" id="373672"/>
    <lineage>
        <taxon>Bacteria</taxon>
        <taxon>Pseudomonadati</taxon>
        <taxon>Bacteroidota</taxon>
        <taxon>Flavobacteriia</taxon>
        <taxon>Flavobacteriales</taxon>
        <taxon>Weeksellaceae</taxon>
        <taxon>Chryseobacterium group</taxon>
        <taxon>Chryseobacterium</taxon>
    </lineage>
</organism>
<evidence type="ECO:0000313" key="2">
    <source>
        <dbReference type="Proteomes" id="UP000185781"/>
    </source>
</evidence>
<protein>
    <submittedName>
        <fullName evidence="1">Uncharacterized protein</fullName>
    </submittedName>
</protein>
<reference evidence="1 2" key="1">
    <citation type="submission" date="2017-01" db="EMBL/GenBank/DDBJ databases">
        <authorList>
            <person name="Mah S.A."/>
            <person name="Swanson W.J."/>
            <person name="Moy G.W."/>
            <person name="Vacquier V.D."/>
        </authorList>
    </citation>
    <scope>NUCLEOTIDE SEQUENCE [LARGE SCALE GENOMIC DNA]</scope>
    <source>
        <strain evidence="1 2">DSM 18014</strain>
    </source>
</reference>
<dbReference type="Proteomes" id="UP000185781">
    <property type="component" value="Unassembled WGS sequence"/>
</dbReference>
<dbReference type="EMBL" id="FTOV01000002">
    <property type="protein sequence ID" value="SIS70796.1"/>
    <property type="molecule type" value="Genomic_DNA"/>
</dbReference>
<proteinExistence type="predicted"/>
<evidence type="ECO:0000313" key="1">
    <source>
        <dbReference type="EMBL" id="SIS70796.1"/>
    </source>
</evidence>
<accession>A0A1N7LAB5</accession>
<dbReference type="STRING" id="373672.SAMN05421785_10290"/>
<dbReference type="AlphaFoldDB" id="A0A1N7LAB5"/>
<gene>
    <name evidence="1" type="ORF">SAMN05421785_10290</name>
</gene>
<sequence>MESLEFIFYIIKRRSLFFLENSNDYFRYIDGYISGSKNDQLYDFFKTFEVYLIEHNKLIGFENKPLHLVLNFLTIYNYETLNFLNRELINFLRDEKTHKLEIIKKYSEKYDLTTLIENYQD</sequence>
<dbReference type="RefSeq" id="WP_076390645.1">
    <property type="nucleotide sequence ID" value="NZ_FTOV01000002.1"/>
</dbReference>